<dbReference type="PANTHER" id="PTHR21229">
    <property type="entry name" value="LUNG SEVEN TRANSMEMBRANE RECEPTOR"/>
    <property type="match status" value="1"/>
</dbReference>
<dbReference type="PANTHER" id="PTHR21229:SF1">
    <property type="entry name" value="GH17801P"/>
    <property type="match status" value="1"/>
</dbReference>
<sequence length="526" mass="58664">MNFILFLSLLSLCTCGVHNYKPALDRSSESDPFRLAYVSMFSLADAPYGAETPHFQLNLNFTNGDTKSTTVPHRVDILIYHNKYADLFTDLDRQGNPTMCCSEELAAADNCAVGLPVFNAIKVAQHAKRGIEWEHYVTDPLSAGANIRFNITVSGFYSLYALHCEPKSEVAIDGTFVWINPYGHLSASIAAYLPIYIFLCITYGLVFIVFGLCACVNRRDLLTIQLVTLVYLGLAWFENFIFALDWGIYNYDTGRIALGFNVVSTLVYAVRSVAALLLVLLIAMGWQIYRPRLAPSRRCSLIATGVLAFVFTVIFELVYMLDYTPATAHLSIPGWLVAFLIVPVTMIDFGIIIWIFFELAQSLYLLRQYGQQEKRGLYVKLAHTLGWSTALAVILYLFEAGFSLSGAYEDMYAAYWVFGGAWPLLWFLVALVIAILLRPTKGNYRLRMIELPDEAFTGRRAGTEMAGQPGAVRLDDEEGSEGYSDSFNDVQEDGDSEDDSDGAVAGATPDRKIRREAQSGGARRKR</sequence>
<keyword evidence="4 7" id="KW-1133">Transmembrane helix</keyword>
<reference evidence="10" key="1">
    <citation type="submission" date="2021-01" db="EMBL/GenBank/DDBJ databases">
        <authorList>
            <person name="Corre E."/>
            <person name="Pelletier E."/>
            <person name="Niang G."/>
            <person name="Scheremetjew M."/>
            <person name="Finn R."/>
            <person name="Kale V."/>
            <person name="Holt S."/>
            <person name="Cochrane G."/>
            <person name="Meng A."/>
            <person name="Brown T."/>
            <person name="Cohen L."/>
        </authorList>
    </citation>
    <scope>NUCLEOTIDE SEQUENCE</scope>
    <source>
        <strain evidence="10">ATCC 50979</strain>
    </source>
</reference>
<evidence type="ECO:0000256" key="7">
    <source>
        <dbReference type="SAM" id="Phobius"/>
    </source>
</evidence>
<feature type="transmembrane region" description="Helical" evidence="7">
    <location>
        <begin position="377"/>
        <end position="398"/>
    </location>
</feature>
<dbReference type="InterPro" id="IPR009637">
    <property type="entry name" value="GPR107/GPR108-like"/>
</dbReference>
<accession>A0A7S1VT10</accession>
<evidence type="ECO:0000256" key="4">
    <source>
        <dbReference type="ARBA" id="ARBA00022989"/>
    </source>
</evidence>
<feature type="region of interest" description="Disordered" evidence="6">
    <location>
        <begin position="460"/>
        <end position="526"/>
    </location>
</feature>
<dbReference type="InterPro" id="IPR053937">
    <property type="entry name" value="GOST_TM"/>
</dbReference>
<feature type="transmembrane region" description="Helical" evidence="7">
    <location>
        <begin position="189"/>
        <end position="214"/>
    </location>
</feature>
<evidence type="ECO:0000256" key="8">
    <source>
        <dbReference type="SAM" id="SignalP"/>
    </source>
</evidence>
<feature type="chain" id="PRO_5030665888" description="GOST seven transmembrane domain-containing protein" evidence="8">
    <location>
        <begin position="20"/>
        <end position="526"/>
    </location>
</feature>
<name>A0A7S1VT10_9EUKA</name>
<evidence type="ECO:0000256" key="6">
    <source>
        <dbReference type="SAM" id="MobiDB-lite"/>
    </source>
</evidence>
<feature type="transmembrane region" description="Helical" evidence="7">
    <location>
        <begin position="226"/>
        <end position="248"/>
    </location>
</feature>
<feature type="transmembrane region" description="Helical" evidence="7">
    <location>
        <begin position="332"/>
        <end position="357"/>
    </location>
</feature>
<evidence type="ECO:0000256" key="2">
    <source>
        <dbReference type="ARBA" id="ARBA00022692"/>
    </source>
</evidence>
<feature type="domain" description="GOST seven transmembrane" evidence="9">
    <location>
        <begin position="193"/>
        <end position="443"/>
    </location>
</feature>
<organism evidence="10">
    <name type="scientific">Sexangularia sp. CB-2014</name>
    <dbReference type="NCBI Taxonomy" id="1486929"/>
    <lineage>
        <taxon>Eukaryota</taxon>
        <taxon>Amoebozoa</taxon>
        <taxon>Tubulinea</taxon>
        <taxon>Elardia</taxon>
        <taxon>Arcellinida</taxon>
        <taxon>Arcellinida incertae sedis</taxon>
        <taxon>Sexangularia</taxon>
    </lineage>
</organism>
<evidence type="ECO:0000259" key="9">
    <source>
        <dbReference type="Pfam" id="PF06814"/>
    </source>
</evidence>
<feature type="signal peptide" evidence="8">
    <location>
        <begin position="1"/>
        <end position="19"/>
    </location>
</feature>
<keyword evidence="3 8" id="KW-0732">Signal</keyword>
<comment type="subcellular location">
    <subcellularLocation>
        <location evidence="1">Membrane</location>
        <topology evidence="1">Multi-pass membrane protein</topology>
    </subcellularLocation>
</comment>
<evidence type="ECO:0000256" key="3">
    <source>
        <dbReference type="ARBA" id="ARBA00022729"/>
    </source>
</evidence>
<evidence type="ECO:0000256" key="1">
    <source>
        <dbReference type="ARBA" id="ARBA00004141"/>
    </source>
</evidence>
<evidence type="ECO:0000313" key="10">
    <source>
        <dbReference type="EMBL" id="CAD9308059.1"/>
    </source>
</evidence>
<feature type="transmembrane region" description="Helical" evidence="7">
    <location>
        <begin position="413"/>
        <end position="437"/>
    </location>
</feature>
<dbReference type="EMBL" id="HBGL01014972">
    <property type="protein sequence ID" value="CAD9308059.1"/>
    <property type="molecule type" value="Transcribed_RNA"/>
</dbReference>
<keyword evidence="5 7" id="KW-0472">Membrane</keyword>
<gene>
    <name evidence="10" type="ORF">SSP0437_LOCUS11707</name>
</gene>
<dbReference type="GO" id="GO:0016020">
    <property type="term" value="C:membrane"/>
    <property type="evidence" value="ECO:0007669"/>
    <property type="project" value="UniProtKB-SubCell"/>
</dbReference>
<proteinExistence type="predicted"/>
<protein>
    <recommendedName>
        <fullName evidence="9">GOST seven transmembrane domain-containing protein</fullName>
    </recommendedName>
</protein>
<evidence type="ECO:0000256" key="5">
    <source>
        <dbReference type="ARBA" id="ARBA00023136"/>
    </source>
</evidence>
<dbReference type="Pfam" id="PF06814">
    <property type="entry name" value="GOST_TM"/>
    <property type="match status" value="1"/>
</dbReference>
<dbReference type="AlphaFoldDB" id="A0A7S1VT10"/>
<dbReference type="GO" id="GO:0005794">
    <property type="term" value="C:Golgi apparatus"/>
    <property type="evidence" value="ECO:0007669"/>
    <property type="project" value="TreeGrafter"/>
</dbReference>
<keyword evidence="2 7" id="KW-0812">Transmembrane</keyword>
<feature type="transmembrane region" description="Helical" evidence="7">
    <location>
        <begin position="301"/>
        <end position="320"/>
    </location>
</feature>
<feature type="compositionally biased region" description="Acidic residues" evidence="6">
    <location>
        <begin position="490"/>
        <end position="501"/>
    </location>
</feature>
<feature type="transmembrane region" description="Helical" evidence="7">
    <location>
        <begin position="268"/>
        <end position="289"/>
    </location>
</feature>